<evidence type="ECO:0000256" key="1">
    <source>
        <dbReference type="SAM" id="MobiDB-lite"/>
    </source>
</evidence>
<feature type="transmembrane region" description="Helical" evidence="2">
    <location>
        <begin position="2199"/>
        <end position="2220"/>
    </location>
</feature>
<feature type="transmembrane region" description="Helical" evidence="2">
    <location>
        <begin position="2298"/>
        <end position="2319"/>
    </location>
</feature>
<protein>
    <submittedName>
        <fullName evidence="3">Uncharacterized protein</fullName>
    </submittedName>
</protein>
<feature type="compositionally biased region" description="Low complexity" evidence="1">
    <location>
        <begin position="308"/>
        <end position="344"/>
    </location>
</feature>
<accession>A0A1Q9D987</accession>
<dbReference type="EMBL" id="LSRX01000654">
    <property type="protein sequence ID" value="OLP91699.1"/>
    <property type="molecule type" value="Genomic_DNA"/>
</dbReference>
<gene>
    <name evidence="3" type="ORF">AK812_SmicGene26580</name>
</gene>
<dbReference type="InterPro" id="IPR009050">
    <property type="entry name" value="Globin-like_sf"/>
</dbReference>
<dbReference type="CDD" id="cd01040">
    <property type="entry name" value="Mb-like"/>
    <property type="match status" value="2"/>
</dbReference>
<feature type="region of interest" description="Disordered" evidence="1">
    <location>
        <begin position="2458"/>
        <end position="2496"/>
    </location>
</feature>
<proteinExistence type="predicted"/>
<feature type="region of interest" description="Disordered" evidence="1">
    <location>
        <begin position="308"/>
        <end position="378"/>
    </location>
</feature>
<evidence type="ECO:0000256" key="2">
    <source>
        <dbReference type="SAM" id="Phobius"/>
    </source>
</evidence>
<feature type="transmembrane region" description="Helical" evidence="2">
    <location>
        <begin position="2227"/>
        <end position="2260"/>
    </location>
</feature>
<feature type="transmembrane region" description="Helical" evidence="2">
    <location>
        <begin position="2152"/>
        <end position="2176"/>
    </location>
</feature>
<evidence type="ECO:0000313" key="4">
    <source>
        <dbReference type="Proteomes" id="UP000186817"/>
    </source>
</evidence>
<feature type="transmembrane region" description="Helical" evidence="2">
    <location>
        <begin position="130"/>
        <end position="151"/>
    </location>
</feature>
<reference evidence="3 4" key="1">
    <citation type="submission" date="2016-02" db="EMBL/GenBank/DDBJ databases">
        <title>Genome analysis of coral dinoflagellate symbionts highlights evolutionary adaptations to a symbiotic lifestyle.</title>
        <authorList>
            <person name="Aranda M."/>
            <person name="Li Y."/>
            <person name="Liew Y.J."/>
            <person name="Baumgarten S."/>
            <person name="Simakov O."/>
            <person name="Wilson M."/>
            <person name="Piel J."/>
            <person name="Ashoor H."/>
            <person name="Bougouffa S."/>
            <person name="Bajic V.B."/>
            <person name="Ryu T."/>
            <person name="Ravasi T."/>
            <person name="Bayer T."/>
            <person name="Micklem G."/>
            <person name="Kim H."/>
            <person name="Bhak J."/>
            <person name="Lajeunesse T.C."/>
            <person name="Voolstra C.R."/>
        </authorList>
    </citation>
    <scope>NUCLEOTIDE SEQUENCE [LARGE SCALE GENOMIC DNA]</scope>
    <source>
        <strain evidence="3 4">CCMP2467</strain>
    </source>
</reference>
<dbReference type="InterPro" id="IPR012292">
    <property type="entry name" value="Globin/Proto"/>
</dbReference>
<keyword evidence="2" id="KW-0812">Transmembrane</keyword>
<dbReference type="GO" id="GO:0020037">
    <property type="term" value="F:heme binding"/>
    <property type="evidence" value="ECO:0007669"/>
    <property type="project" value="InterPro"/>
</dbReference>
<evidence type="ECO:0000313" key="3">
    <source>
        <dbReference type="EMBL" id="OLP91699.1"/>
    </source>
</evidence>
<sequence>MDTLPWLDLSQESHHKFRYLAFSIFGVWVAAIGRWEEGCQLGAENDLVPGILGVWLFQNQLFRFCGSSEEEQGQQELENGLVQTGTTCLIPFVLLAAVNAFFDFLMVLVAYPECFESVMAAKGTLCAESFFTFGAGVFQACSAILAFQIWWSMPQSSGYSLVLQARRMKAQSLSFGGLVHLMCGRMEGTGRRFGFLTITYVFAELGDTAVSMVQEEVTCRTAAFEFLQVAKRSGSRWLSPQTWPAPADDLLEKCEVEGVEHKVQLQDDSIWKEVLGHKAYQQYASSASHKASKTTTAETVETTAAAVATTSSVPSSHSSSSSSSHSSSSSASSSSSSSARTTTAMAQTQAPRPGLIISTNPQEETQRAPVSNATDADRISKMDDVAKEFMNEASKLDPDSAEHHSLKRVAHLLSGMATAKKRITSTTPSPKLPQLAGNVSQMPLHSELAPLESLNDGNKCASDEEEMMGTCYKKCVDLTGGYFPIRTSPFSCCEAEPCGFQNTRVHLSFCSGFDVAGDQEGKGCPNFEGACLTDEELFDGLCYKKCSLFPSGYTYNHRVAPNMCCSTHGLKCLLPKYFKFSTDFAVGGGRNDGNAQTPSFAHAPMKELTEVEARTRTRKSQQRWLDVGWSSCADQWESSRCTADSLLLPPLLRQCAKMSDVLRRWNVSHEEPMEGVLSEWLSEIAQASAPRAGMIPLNISSSFNPLVTLVSSIWLAASRESLESRDSGPAVPTALLASKQAAMTEPSSKVAKGEEAVLEIAEMLFLRVSENTQLASLLDQQHSDQALEEFANLIEKLSDLDSAPIAISPSLLSQQAVDSVCEILLRSLQENSDVPDPLATSLAKLTQSARSEPRLSRLVSDIKNAQAAQRTALDAAAGGEDGEADDLNGDFNIMSFEELDMPEHEAKQVQEVWSRFNSFYDSSEAAGEAMFDAILDASPTLGTLFKMPRAVASMRLQEGINQIINSLRNPKQTKQLVDVLGFKHLNLEVTGSRVRIIRDALVELVASEVIASHSRQALGSFIKVLNYIGGALLYIRATYAQRLQTLSTSWAEANRDRDKVKKASGEKNPQDTAQLMKQKMDEHVPEEVVYIGEERMAERRRRQEQHVPKTFYDMFCFNAAVMDLLQDWMFEILDAFDDIVCNAANVYRLQEECDVLVLKISKLDTEINLDDFKAVMLASLRSLLPKDWTSAHEEVWCWLWESVQSLLNEELGKPAARARILSRYMSSLDDQARQEIGEEVYRNFFTIVPAGQDYMKQSRTRLHFIADSVMRLSEELYQEPYRMVDELSALGLRHVGYAVPTEFFGPFVNAFIEVVKDRVDDPPIIESFSWSLGLMARMLVRTIKEGSTIVMKAINQNSKELLGSALICAPRGERFNWVLTVAVGTQSISPLEWAVTSGNWVAAELIIQDLLTIRADRERYYYGLDALFERHPDIIQLLCMQAQCLLKTLLDGMMWHSHLTTAGMRRTNYYIKHLITDRNGDFAPCMKAIVHLQDPGIAVHRVLTRVTGIVWQGLIRSRFIFGTTWLLFNFLLFVLSHGLLNHEAAWVKVTPAYCDRWRVLCRNAMSSAECWESDATAFVNLLLDLRSQGSGGQALLQSVRLPPDLLQQESVETEPLTLASLIAQLRKDFQEACKPTNPPWSRSLQQLFGWLEKHVEFQTHQVQFSGLSWVFSHRTTAGPSHEHQPAESAVSVDDFLASLRRTDEAGLAGVTLDHDPCLSKLHLDQKHMFFVSIPLALYVRNTPHLYEVTSRMRYLRFSSCSEIPEHARSLEMREALDAGDGKPYSCLVYLLMAALQALFAVCREHGKAVRPAHACSVDLRSLLPLSGSAPEGLLPVDLQASLLFRGLWVPAVIDEEAASLQWSFNSFSRYISGTLHVLNFYASSHSKVSQVANTHRHVLLLVMRRFALIRVHTPQKQDWAFPVQFFNGVNGRLEHEFVLPPFVEYTFEEDLEVCSCMPASQQEDIFGELSRRWKLQRPLTEEVPEIRQLLSCSAVPLRNPHVEAQMDFWSKNSELGQDAVLAMLTAPLFASLSTSSASTFPAARKVTVRWVRSVRLAPGMERLFQDPELSLLNFPGSPEKKKASLSSDLAQAEMSSRIAMFTFRSIIYFLGMTQLIYGRVRHICRAIKDGDLVTIANMPIPKRMVDNWREPVSCLLASALIVMFFIEPALSCLQHYDGDFEGSGLFTDLCPEAKGVREVYSILSLFIVALYMALLLDLAALSIKLNAYVLVAINVLPELFLMITAVAFLVIMFATCVAVSHTSVDTFKDMPTAGMRFFQIAAKMQDNRGMPEISTVPLLMVAIGLFMVAVVIGAFNIFVAQLTCAHQEIYDSMVGYSILRRMQISIDTMQTLRRRKFKQFVDSLVMDEPLEFGEGDIGLPGGVQIMECASLHPQNKESIIRFGGSTETSMQWPKEEALEIASEDARLDRLVKKFDKSLLRISKMMKKRGFSSYTSAVTSRMGASATKTSTKLSSAPDGEPTSGASGAASYTSEEPN</sequence>
<feature type="compositionally biased region" description="Low complexity" evidence="1">
    <location>
        <begin position="2463"/>
        <end position="2475"/>
    </location>
</feature>
<name>A0A1Q9D987_SYMMI</name>
<feature type="transmembrane region" description="Helical" evidence="2">
    <location>
        <begin position="89"/>
        <end position="109"/>
    </location>
</feature>
<dbReference type="GO" id="GO:0019825">
    <property type="term" value="F:oxygen binding"/>
    <property type="evidence" value="ECO:0007669"/>
    <property type="project" value="InterPro"/>
</dbReference>
<feature type="transmembrane region" description="Helical" evidence="2">
    <location>
        <begin position="2098"/>
        <end position="2118"/>
    </location>
</feature>
<feature type="compositionally biased region" description="Polar residues" evidence="1">
    <location>
        <begin position="357"/>
        <end position="374"/>
    </location>
</feature>
<keyword evidence="2" id="KW-1133">Transmembrane helix</keyword>
<dbReference type="Proteomes" id="UP000186817">
    <property type="component" value="Unassembled WGS sequence"/>
</dbReference>
<dbReference type="OrthoDB" id="425228at2759"/>
<comment type="caution">
    <text evidence="3">The sequence shown here is derived from an EMBL/GenBank/DDBJ whole genome shotgun (WGS) entry which is preliminary data.</text>
</comment>
<dbReference type="SUPFAM" id="SSF46458">
    <property type="entry name" value="Globin-like"/>
    <property type="match status" value="2"/>
</dbReference>
<keyword evidence="4" id="KW-1185">Reference proteome</keyword>
<keyword evidence="2" id="KW-0472">Membrane</keyword>
<organism evidence="3 4">
    <name type="scientific">Symbiodinium microadriaticum</name>
    <name type="common">Dinoflagellate</name>
    <name type="synonym">Zooxanthella microadriatica</name>
    <dbReference type="NCBI Taxonomy" id="2951"/>
    <lineage>
        <taxon>Eukaryota</taxon>
        <taxon>Sar</taxon>
        <taxon>Alveolata</taxon>
        <taxon>Dinophyceae</taxon>
        <taxon>Suessiales</taxon>
        <taxon>Symbiodiniaceae</taxon>
        <taxon>Symbiodinium</taxon>
    </lineage>
</organism>
<dbReference type="InterPro" id="IPR044399">
    <property type="entry name" value="Mb-like_M"/>
</dbReference>
<dbReference type="Gene3D" id="1.10.490.10">
    <property type="entry name" value="Globins"/>
    <property type="match status" value="2"/>
</dbReference>